<name>A0A0N7LAL3_9BASI</name>
<feature type="compositionally biased region" description="Low complexity" evidence="1">
    <location>
        <begin position="103"/>
        <end position="116"/>
    </location>
</feature>
<feature type="compositionally biased region" description="Polar residues" evidence="1">
    <location>
        <begin position="1"/>
        <end position="17"/>
    </location>
</feature>
<keyword evidence="3" id="KW-1185">Reference proteome</keyword>
<evidence type="ECO:0000313" key="2">
    <source>
        <dbReference type="EMBL" id="CEH16906.1"/>
    </source>
</evidence>
<feature type="region of interest" description="Disordered" evidence="1">
    <location>
        <begin position="1"/>
        <end position="24"/>
    </location>
</feature>
<dbReference type="Proteomes" id="UP000054845">
    <property type="component" value="Unassembled WGS sequence"/>
</dbReference>
<sequence>MDSLNNLRDSLDYSSSRPPGGFSKRDEVALTADFKAAALHLTTLYRTSLSTSKRVYSRGYLAALSDLLDMIALRARGNARGGRAEAMMEDALLDPRSLEQQHQAGPSSPSASTSTQELAWMERYLQGRIEALKGEAEDEEIEAAAADQAGSSMDARRRAPSRRSRERELSADTVSAQDTPQTPRRQESRPAFRQQLGSENAAGDRPVHRPASFGGTTSQSPSSTDRFQPRLKRPASSLSSSSNPELIEDPQDLQPRESDSAPAHIQPSSGMESDAASIAESASSSQSSGSTAAAGSAPSANLAESQMPFATPTPHPRRSDSARSRRSSSELEEVTLREQKSTLGDETLVNVRAPAHSTPTHLPMTPSGRQRKPTRRGGEHAGKTRCSSHEQSGHLLSPVGEEAALQIPNRPRREGKRRSTFGQGIAPSHHQDGEPNAPATAGSATNSFSFFLPPPRHSLEEREPKAGNRRGGIVVPATSGNNTAFAQFASHSPEQATRAKRRKRDKKDGNGNANANASGNASGNGDGQGLI</sequence>
<dbReference type="EMBL" id="CCYA01000253">
    <property type="protein sequence ID" value="CEH16906.1"/>
    <property type="molecule type" value="Genomic_DNA"/>
</dbReference>
<evidence type="ECO:0000256" key="1">
    <source>
        <dbReference type="SAM" id="MobiDB-lite"/>
    </source>
</evidence>
<feature type="compositionally biased region" description="Low complexity" evidence="1">
    <location>
        <begin position="510"/>
        <end position="521"/>
    </location>
</feature>
<feature type="compositionally biased region" description="Polar residues" evidence="1">
    <location>
        <begin position="172"/>
        <end position="183"/>
    </location>
</feature>
<dbReference type="PANTHER" id="PTHR38645">
    <property type="entry name" value="CHROMOSOME 9, WHOLE GENOME SHOTGUN SEQUENCE"/>
    <property type="match status" value="1"/>
</dbReference>
<feature type="compositionally biased region" description="Basic and acidic residues" evidence="1">
    <location>
        <begin position="317"/>
        <end position="340"/>
    </location>
</feature>
<dbReference type="OrthoDB" id="21418at2759"/>
<protein>
    <submittedName>
        <fullName evidence="2">Uncharacterized protein</fullName>
    </submittedName>
</protein>
<reference evidence="2 3" key="1">
    <citation type="submission" date="2014-09" db="EMBL/GenBank/DDBJ databases">
        <authorList>
            <person name="Magalhaes I.L.F."/>
            <person name="Oliveira U."/>
            <person name="Santos F.R."/>
            <person name="Vidigal T.H.D.A."/>
            <person name="Brescovit A.D."/>
            <person name="Santos A.J."/>
        </authorList>
    </citation>
    <scope>NUCLEOTIDE SEQUENCE [LARGE SCALE GENOMIC DNA]</scope>
</reference>
<feature type="compositionally biased region" description="Basic and acidic residues" evidence="1">
    <location>
        <begin position="457"/>
        <end position="466"/>
    </location>
</feature>
<dbReference type="PANTHER" id="PTHR38645:SF1">
    <property type="entry name" value="YALI0F12243P"/>
    <property type="match status" value="1"/>
</dbReference>
<evidence type="ECO:0000313" key="3">
    <source>
        <dbReference type="Proteomes" id="UP000054845"/>
    </source>
</evidence>
<feature type="compositionally biased region" description="Gly residues" evidence="1">
    <location>
        <begin position="522"/>
        <end position="531"/>
    </location>
</feature>
<accession>A0A0N7LAL3</accession>
<feature type="compositionally biased region" description="Polar residues" evidence="1">
    <location>
        <begin position="478"/>
        <end position="495"/>
    </location>
</feature>
<feature type="region of interest" description="Disordered" evidence="1">
    <location>
        <begin position="97"/>
        <end position="116"/>
    </location>
</feature>
<dbReference type="AlphaFoldDB" id="A0A0N7LAL3"/>
<proteinExistence type="predicted"/>
<feature type="compositionally biased region" description="Polar residues" evidence="1">
    <location>
        <begin position="214"/>
        <end position="226"/>
    </location>
</feature>
<feature type="compositionally biased region" description="Basic and acidic residues" evidence="1">
    <location>
        <begin position="376"/>
        <end position="392"/>
    </location>
</feature>
<organism evidence="2 3">
    <name type="scientific">Ceraceosorus bombacis</name>
    <dbReference type="NCBI Taxonomy" id="401625"/>
    <lineage>
        <taxon>Eukaryota</taxon>
        <taxon>Fungi</taxon>
        <taxon>Dikarya</taxon>
        <taxon>Basidiomycota</taxon>
        <taxon>Ustilaginomycotina</taxon>
        <taxon>Exobasidiomycetes</taxon>
        <taxon>Ceraceosorales</taxon>
        <taxon>Ceraceosoraceae</taxon>
        <taxon>Ceraceosorus</taxon>
    </lineage>
</organism>
<feature type="compositionally biased region" description="Low complexity" evidence="1">
    <location>
        <begin position="273"/>
        <end position="303"/>
    </location>
</feature>
<feature type="region of interest" description="Disordered" evidence="1">
    <location>
        <begin position="136"/>
        <end position="531"/>
    </location>
</feature>